<organism evidence="2 3">
    <name type="scientific">Sphenostylis stenocarpa</name>
    <dbReference type="NCBI Taxonomy" id="92480"/>
    <lineage>
        <taxon>Eukaryota</taxon>
        <taxon>Viridiplantae</taxon>
        <taxon>Streptophyta</taxon>
        <taxon>Embryophyta</taxon>
        <taxon>Tracheophyta</taxon>
        <taxon>Spermatophyta</taxon>
        <taxon>Magnoliopsida</taxon>
        <taxon>eudicotyledons</taxon>
        <taxon>Gunneridae</taxon>
        <taxon>Pentapetalae</taxon>
        <taxon>rosids</taxon>
        <taxon>fabids</taxon>
        <taxon>Fabales</taxon>
        <taxon>Fabaceae</taxon>
        <taxon>Papilionoideae</taxon>
        <taxon>50 kb inversion clade</taxon>
        <taxon>NPAAA clade</taxon>
        <taxon>indigoferoid/millettioid clade</taxon>
        <taxon>Phaseoleae</taxon>
        <taxon>Sphenostylis</taxon>
    </lineage>
</organism>
<feature type="compositionally biased region" description="Basic and acidic residues" evidence="1">
    <location>
        <begin position="84"/>
        <end position="99"/>
    </location>
</feature>
<keyword evidence="3" id="KW-1185">Reference proteome</keyword>
<dbReference type="EMBL" id="OY731399">
    <property type="protein sequence ID" value="CAJ1930714.1"/>
    <property type="molecule type" value="Genomic_DNA"/>
</dbReference>
<evidence type="ECO:0000313" key="3">
    <source>
        <dbReference type="Proteomes" id="UP001189624"/>
    </source>
</evidence>
<dbReference type="Proteomes" id="UP001189624">
    <property type="component" value="Chromosome 2"/>
</dbReference>
<dbReference type="AlphaFoldDB" id="A0AA86RU28"/>
<gene>
    <name evidence="2" type="ORF">AYBTSS11_LOCUS4863</name>
</gene>
<feature type="compositionally biased region" description="Basic and acidic residues" evidence="1">
    <location>
        <begin position="1"/>
        <end position="18"/>
    </location>
</feature>
<reference evidence="2" key="1">
    <citation type="submission" date="2023-10" db="EMBL/GenBank/DDBJ databases">
        <authorList>
            <person name="Domelevo Entfellner J.-B."/>
        </authorList>
    </citation>
    <scope>NUCLEOTIDE SEQUENCE</scope>
</reference>
<accession>A0AA86RU28</accession>
<feature type="region of interest" description="Disordered" evidence="1">
    <location>
        <begin position="70"/>
        <end position="99"/>
    </location>
</feature>
<name>A0AA86RU28_9FABA</name>
<proteinExistence type="predicted"/>
<evidence type="ECO:0000256" key="1">
    <source>
        <dbReference type="SAM" id="MobiDB-lite"/>
    </source>
</evidence>
<protein>
    <submittedName>
        <fullName evidence="2">Uncharacterized protein</fullName>
    </submittedName>
</protein>
<dbReference type="Gramene" id="rna-AYBTSS11_LOCUS4863">
    <property type="protein sequence ID" value="CAJ1930714.1"/>
    <property type="gene ID" value="gene-AYBTSS11_LOCUS4863"/>
</dbReference>
<evidence type="ECO:0000313" key="2">
    <source>
        <dbReference type="EMBL" id="CAJ1930714.1"/>
    </source>
</evidence>
<feature type="region of interest" description="Disordered" evidence="1">
    <location>
        <begin position="1"/>
        <end position="52"/>
    </location>
</feature>
<sequence>MFERGENSFNGDDRREEILEQGNISDEDGAETRDGKTGLSRGDSQGRNTPMRLEFKPTVDQLSALIPLIGGDGYGRNLNDDIEDLRGDDNGHDSDVNNA</sequence>